<dbReference type="OrthoDB" id="202465at2759"/>
<proteinExistence type="predicted"/>
<gene>
    <name evidence="2" type="ORF">TrRE_jg6239</name>
</gene>
<keyword evidence="1" id="KW-1133">Transmembrane helix</keyword>
<keyword evidence="3" id="KW-1185">Reference proteome</keyword>
<name>A0A9W7FGB4_9STRA</name>
<evidence type="ECO:0000313" key="2">
    <source>
        <dbReference type="EMBL" id="GMI11683.1"/>
    </source>
</evidence>
<keyword evidence="1" id="KW-0472">Membrane</keyword>
<keyword evidence="1" id="KW-0812">Transmembrane</keyword>
<protein>
    <submittedName>
        <fullName evidence="2">Uncharacterized protein</fullName>
    </submittedName>
</protein>
<dbReference type="EMBL" id="BRXZ01000437">
    <property type="protein sequence ID" value="GMI11683.1"/>
    <property type="molecule type" value="Genomic_DNA"/>
</dbReference>
<reference evidence="2" key="1">
    <citation type="submission" date="2022-07" db="EMBL/GenBank/DDBJ databases">
        <title>Genome analysis of Parmales, a sister group of diatoms, reveals the evolutionary specialization of diatoms from phago-mixotrophs to photoautotrophs.</title>
        <authorList>
            <person name="Ban H."/>
            <person name="Sato S."/>
            <person name="Yoshikawa S."/>
            <person name="Kazumasa Y."/>
            <person name="Nakamura Y."/>
            <person name="Ichinomiya M."/>
            <person name="Saitoh K."/>
            <person name="Sato N."/>
            <person name="Blanc-Mathieu R."/>
            <person name="Endo H."/>
            <person name="Kuwata A."/>
            <person name="Ogata H."/>
        </authorList>
    </citation>
    <scope>NUCLEOTIDE SEQUENCE</scope>
</reference>
<dbReference type="AlphaFoldDB" id="A0A9W7FGB4"/>
<dbReference type="Proteomes" id="UP001165082">
    <property type="component" value="Unassembled WGS sequence"/>
</dbReference>
<feature type="non-terminal residue" evidence="2">
    <location>
        <position position="118"/>
    </location>
</feature>
<comment type="caution">
    <text evidence="2">The sequence shown here is derived from an EMBL/GenBank/DDBJ whole genome shotgun (WGS) entry which is preliminary data.</text>
</comment>
<feature type="transmembrane region" description="Helical" evidence="1">
    <location>
        <begin position="56"/>
        <end position="72"/>
    </location>
</feature>
<evidence type="ECO:0000313" key="3">
    <source>
        <dbReference type="Proteomes" id="UP001165082"/>
    </source>
</evidence>
<accession>A0A9W7FGB4</accession>
<organism evidence="2 3">
    <name type="scientific">Triparma retinervis</name>
    <dbReference type="NCBI Taxonomy" id="2557542"/>
    <lineage>
        <taxon>Eukaryota</taxon>
        <taxon>Sar</taxon>
        <taxon>Stramenopiles</taxon>
        <taxon>Ochrophyta</taxon>
        <taxon>Bolidophyceae</taxon>
        <taxon>Parmales</taxon>
        <taxon>Triparmaceae</taxon>
        <taxon>Triparma</taxon>
    </lineage>
</organism>
<evidence type="ECO:0000256" key="1">
    <source>
        <dbReference type="SAM" id="Phobius"/>
    </source>
</evidence>
<feature type="transmembrane region" description="Helical" evidence="1">
    <location>
        <begin position="93"/>
        <end position="114"/>
    </location>
</feature>
<sequence>MWRSVHHYESTSSRSVLLTLPPVTLFLSNLYATIASLSSNEGKKSKLKVVLNLNKFYEASLLLLAIKSLLLFRPSRRQYGRPVVTKEMLVGRVLVNAVYVGICQGMTKFSMWGLPGGG</sequence>